<keyword evidence="2" id="KW-0813">Transport</keyword>
<evidence type="ECO:0000313" key="3">
    <source>
        <dbReference type="Proteomes" id="UP000285961"/>
    </source>
</evidence>
<dbReference type="Gene3D" id="3.40.930.10">
    <property type="entry name" value="Mannitol-specific EII, Chain A"/>
    <property type="match status" value="1"/>
</dbReference>
<dbReference type="CDD" id="cd00211">
    <property type="entry name" value="PTS_IIA_fru"/>
    <property type="match status" value="1"/>
</dbReference>
<gene>
    <name evidence="2" type="ORF">C4532_07060</name>
</gene>
<dbReference type="SUPFAM" id="SSF55804">
    <property type="entry name" value="Phoshotransferase/anion transport protein"/>
    <property type="match status" value="1"/>
</dbReference>
<dbReference type="PANTHER" id="PTHR47738">
    <property type="entry name" value="PTS SYSTEM FRUCTOSE-LIKE EIIA COMPONENT-RELATED"/>
    <property type="match status" value="1"/>
</dbReference>
<protein>
    <submittedName>
        <fullName evidence="2">PTS sugar transporter subunit IIA</fullName>
    </submittedName>
</protein>
<dbReference type="InterPro" id="IPR002178">
    <property type="entry name" value="PTS_EIIA_type-2_dom"/>
</dbReference>
<dbReference type="PROSITE" id="PS51094">
    <property type="entry name" value="PTS_EIIA_TYPE_2"/>
    <property type="match status" value="1"/>
</dbReference>
<proteinExistence type="predicted"/>
<dbReference type="InterPro" id="IPR051541">
    <property type="entry name" value="PTS_SugarTrans_NitroReg"/>
</dbReference>
<dbReference type="GO" id="GO:0030295">
    <property type="term" value="F:protein kinase activator activity"/>
    <property type="evidence" value="ECO:0007669"/>
    <property type="project" value="TreeGrafter"/>
</dbReference>
<dbReference type="InterPro" id="IPR016152">
    <property type="entry name" value="PTrfase/Anion_transptr"/>
</dbReference>
<evidence type="ECO:0000313" key="2">
    <source>
        <dbReference type="EMBL" id="RJP71699.1"/>
    </source>
</evidence>
<dbReference type="Pfam" id="PF00359">
    <property type="entry name" value="PTS_EIIA_2"/>
    <property type="match status" value="1"/>
</dbReference>
<dbReference type="PANTHER" id="PTHR47738:SF1">
    <property type="entry name" value="NITROGEN REGULATORY PROTEIN"/>
    <property type="match status" value="1"/>
</dbReference>
<dbReference type="Proteomes" id="UP000285961">
    <property type="component" value="Unassembled WGS sequence"/>
</dbReference>
<organism evidence="2 3">
    <name type="scientific">Candidatus Abyssobacteria bacterium SURF_17</name>
    <dbReference type="NCBI Taxonomy" id="2093361"/>
    <lineage>
        <taxon>Bacteria</taxon>
        <taxon>Pseudomonadati</taxon>
        <taxon>Candidatus Hydrogenedentota</taxon>
        <taxon>Candidatus Abyssobacteria</taxon>
    </lineage>
</organism>
<reference evidence="2 3" key="1">
    <citation type="journal article" date="2017" name="ISME J.">
        <title>Energy and carbon metabolisms in a deep terrestrial subsurface fluid microbial community.</title>
        <authorList>
            <person name="Momper L."/>
            <person name="Jungbluth S.P."/>
            <person name="Lee M.D."/>
            <person name="Amend J.P."/>
        </authorList>
    </citation>
    <scope>NUCLEOTIDE SEQUENCE [LARGE SCALE GENOMIC DNA]</scope>
    <source>
        <strain evidence="2">SURF_17</strain>
    </source>
</reference>
<sequence>MKLSEFLQPELIKVGLEAKDKWEAITQLIDLMVDAGLVRPEHRAKILEIVFDRERSMSTGMERGIAIPHANSSLITDVVGALGLSKKGIPFESLDGLPAQIIILLVIPKDKFQQHVRTLAGIARLFNHEQVAHAVRNAENAQEAMEIIKTEEGKDLFYS</sequence>
<evidence type="ECO:0000259" key="1">
    <source>
        <dbReference type="PROSITE" id="PS51094"/>
    </source>
</evidence>
<name>A0A419F170_9BACT</name>
<dbReference type="EMBL" id="QZKI01000055">
    <property type="protein sequence ID" value="RJP71699.1"/>
    <property type="molecule type" value="Genomic_DNA"/>
</dbReference>
<comment type="caution">
    <text evidence="2">The sequence shown here is derived from an EMBL/GenBank/DDBJ whole genome shotgun (WGS) entry which is preliminary data.</text>
</comment>
<keyword evidence="2" id="KW-0762">Sugar transport</keyword>
<dbReference type="AlphaFoldDB" id="A0A419F170"/>
<feature type="domain" description="PTS EIIA type-2" evidence="1">
    <location>
        <begin position="5"/>
        <end position="151"/>
    </location>
</feature>
<accession>A0A419F170</accession>